<feature type="transmembrane region" description="Helical" evidence="1">
    <location>
        <begin position="130"/>
        <end position="148"/>
    </location>
</feature>
<feature type="transmembrane region" description="Helical" evidence="1">
    <location>
        <begin position="49"/>
        <end position="75"/>
    </location>
</feature>
<keyword evidence="1" id="KW-0472">Membrane</keyword>
<feature type="transmembrane region" description="Helical" evidence="1">
    <location>
        <begin position="96"/>
        <end position="118"/>
    </location>
</feature>
<geneLocation type="plasmid" evidence="2">
    <name>p80-547</name>
</geneLocation>
<keyword evidence="2" id="KW-0614">Plasmid</keyword>
<evidence type="ECO:0000313" key="2">
    <source>
        <dbReference type="EMBL" id="AMQ11374.1"/>
    </source>
</evidence>
<accession>A0A142CLC9</accession>
<reference evidence="2" key="1">
    <citation type="journal article" date="2016" name="Nat. Microbiol.">
        <title>Global phylogeography and evolutionary history of Shigella dysenteriae type 1.</title>
        <authorList>
            <person name="Njamkepo E."/>
            <person name="Fawal N."/>
            <person name="Tran-Dien A."/>
            <person name="Hawkey J."/>
            <person name="Strockbine N."/>
            <person name="Jenkins C."/>
            <person name="Talukder K.A."/>
            <person name="Bercion R."/>
            <person name="Kuleshov K."/>
            <person name="Kolinska R."/>
            <person name="Russell J.E."/>
            <person name="Kaftyreva L."/>
            <person name="Accou-Demartin M."/>
            <person name="Karas A."/>
            <person name="Vandenberg O."/>
            <person name="Mather A.E."/>
            <person name="Mason C.J."/>
            <person name="Page A.J."/>
            <person name="Ramamurthy T."/>
            <person name="Bizet C."/>
            <person name="Gamian A."/>
            <person name="Carle I."/>
            <person name="Sow A.G."/>
            <person name="Bouchier C."/>
            <person name="Wester A.L."/>
            <person name="Lejay-Collin M."/>
            <person name="Fonkoua M.C."/>
            <person name="Hello S.L."/>
            <person name="Blaser M.J."/>
            <person name="Jernberg C."/>
            <person name="Ruckly C."/>
            <person name="Merens A."/>
            <person name="Page A.L."/>
            <person name="Aslett M."/>
            <person name="Roggentin P."/>
            <person name="Fruth A."/>
            <person name="Denamur E."/>
            <person name="Venkatesan M."/>
            <person name="Bercovier H."/>
            <person name="Bodhidatta L."/>
            <person name="Chiou C.S."/>
            <person name="Clermont D."/>
            <person name="Colonna B."/>
            <person name="Egorova S."/>
            <person name="Pazhani G.P."/>
            <person name="Ezernitchi A.V."/>
            <person name="Guigon G."/>
            <person name="Harris S.R."/>
            <person name="Izumiya H."/>
            <person name="Korzeniowska-Kowal A."/>
            <person name="Lutynska A."/>
            <person name="Gouali M."/>
            <person name="Grimont F."/>
            <person name="Langendorf C."/>
            <person name="Marejkova M."/>
            <person name="Peterson L.A."/>
            <person name="Perez-Perez G."/>
            <person name="Ngandjio A."/>
            <person name="Podkolzin A."/>
            <person name="Souche E."/>
            <person name="Makarova M."/>
            <person name="Shipulin G.A."/>
            <person name="Ye C."/>
            <person name="Zemlickova H."/>
            <person name="Herpay M."/>
            <person name="Grimont P.A."/>
            <person name="Parkhill J."/>
            <person name="Sansonetti P."/>
            <person name="Holt K.E."/>
            <person name="Brisse S."/>
            <person name="Thomson N.R."/>
            <person name="Weill F.X."/>
        </authorList>
    </citation>
    <scope>NUCLEOTIDE SEQUENCE</scope>
    <source>
        <strain evidence="2">80-547</strain>
        <plasmid evidence="2">p80-547</plasmid>
    </source>
</reference>
<keyword evidence="1" id="KW-1133">Transmembrane helix</keyword>
<feature type="transmembrane region" description="Helical" evidence="1">
    <location>
        <begin position="208"/>
        <end position="231"/>
    </location>
</feature>
<organism evidence="2">
    <name type="scientific">Shigella dysenteriae</name>
    <dbReference type="NCBI Taxonomy" id="622"/>
    <lineage>
        <taxon>Bacteria</taxon>
        <taxon>Pseudomonadati</taxon>
        <taxon>Pseudomonadota</taxon>
        <taxon>Gammaproteobacteria</taxon>
        <taxon>Enterobacterales</taxon>
        <taxon>Enterobacteriaceae</taxon>
        <taxon>Shigella</taxon>
    </lineage>
</organism>
<dbReference type="AlphaFoldDB" id="A0A142CLC9"/>
<feature type="transmembrane region" description="Helical" evidence="1">
    <location>
        <begin position="169"/>
        <end position="188"/>
    </location>
</feature>
<feature type="transmembrane region" description="Helical" evidence="1">
    <location>
        <begin position="243"/>
        <end position="268"/>
    </location>
</feature>
<dbReference type="RefSeq" id="WP_001072355.1">
    <property type="nucleotide sequence ID" value="NZ_KT754160.1"/>
</dbReference>
<proteinExistence type="predicted"/>
<protein>
    <submittedName>
        <fullName evidence="2">Uncharacterized protein</fullName>
    </submittedName>
</protein>
<feature type="transmembrane region" description="Helical" evidence="1">
    <location>
        <begin position="7"/>
        <end position="29"/>
    </location>
</feature>
<sequence>MNQKWKTLIISLLTPSSIISGIALIVLWGYFSRLGRLDIFFDVMNIKSILVLVCCATILSLAMIVFIFFITSFFIPVVIPQDINNLPAYNKIQGNFLSVMMLSGMFPMAFIYVLYCAFDFDQNVKDNSGWLSIASMGVLIAVILAIVNKRYLEYDLSFKNNRMKLLRRVQIYLVIPLSIALLVHLQLIPLEIVFSNIATSDKSVNFKVIAELAFMSYFIFLLTMLPGVIYLKMNPQHKFSKRISYSFIASLMLLLIISTQITVLPVIFTHSVIKLSGISDFKIHSYIIKTSEYPEEFFSNAAWDKKNIKPGDYYSVQAVSMFTTNQFILLCPKDIIKFYRESWKFELLNVDFDINTRKKLQEEAAYCVPISAISVKRWDMPLQGSKPSS</sequence>
<name>A0A142CLC9_SHIDY</name>
<dbReference type="EMBL" id="KT754160">
    <property type="protein sequence ID" value="AMQ11374.1"/>
    <property type="molecule type" value="Genomic_DNA"/>
</dbReference>
<keyword evidence="1" id="KW-0812">Transmembrane</keyword>
<evidence type="ECO:0000256" key="1">
    <source>
        <dbReference type="SAM" id="Phobius"/>
    </source>
</evidence>